<sequence>MTTPDTLREQIARTMTEAMCERHVDQGMCMTCDSSMVTCSHPPYMYCETHDEATDAGDPCPVAAKGADAVLAVVEPLLAVEREAGAREALEALQAVELAMIPDDADHDDPIRIEKQALAYRIQRRIEKEKTHG</sequence>
<dbReference type="RefSeq" id="WP_376979158.1">
    <property type="nucleotide sequence ID" value="NZ_JBHLSV010000005.1"/>
</dbReference>
<proteinExistence type="predicted"/>
<reference evidence="1 2" key="1">
    <citation type="submission" date="2024-09" db="EMBL/GenBank/DDBJ databases">
        <authorList>
            <person name="Sun Q."/>
            <person name="Mori K."/>
        </authorList>
    </citation>
    <scope>NUCLEOTIDE SEQUENCE [LARGE SCALE GENOMIC DNA]</scope>
    <source>
        <strain evidence="1 2">CICC 10874</strain>
    </source>
</reference>
<comment type="caution">
    <text evidence="1">The sequence shown here is derived from an EMBL/GenBank/DDBJ whole genome shotgun (WGS) entry which is preliminary data.</text>
</comment>
<dbReference type="EMBL" id="JBHLSV010000005">
    <property type="protein sequence ID" value="MFC0673525.1"/>
    <property type="molecule type" value="Genomic_DNA"/>
</dbReference>
<dbReference type="Proteomes" id="UP001589793">
    <property type="component" value="Unassembled WGS sequence"/>
</dbReference>
<protein>
    <submittedName>
        <fullName evidence="1">Uncharacterized protein</fullName>
    </submittedName>
</protein>
<gene>
    <name evidence="1" type="ORF">ACFFF6_06105</name>
</gene>
<accession>A0ABV6R962</accession>
<evidence type="ECO:0000313" key="1">
    <source>
        <dbReference type="EMBL" id="MFC0673525.1"/>
    </source>
</evidence>
<evidence type="ECO:0000313" key="2">
    <source>
        <dbReference type="Proteomes" id="UP001589793"/>
    </source>
</evidence>
<organism evidence="1 2">
    <name type="scientific">Brachybacterium hainanense</name>
    <dbReference type="NCBI Taxonomy" id="1541174"/>
    <lineage>
        <taxon>Bacteria</taxon>
        <taxon>Bacillati</taxon>
        <taxon>Actinomycetota</taxon>
        <taxon>Actinomycetes</taxon>
        <taxon>Micrococcales</taxon>
        <taxon>Dermabacteraceae</taxon>
        <taxon>Brachybacterium</taxon>
    </lineage>
</organism>
<name>A0ABV6R962_9MICO</name>
<keyword evidence="2" id="KW-1185">Reference proteome</keyword>